<evidence type="ECO:0000313" key="4">
    <source>
        <dbReference type="Proteomes" id="UP001597286"/>
    </source>
</evidence>
<evidence type="ECO:0000256" key="2">
    <source>
        <dbReference type="SAM" id="MobiDB-lite"/>
    </source>
</evidence>
<dbReference type="InterPro" id="IPR036689">
    <property type="entry name" value="ESAT-6-like_sf"/>
</dbReference>
<dbReference type="EMBL" id="JBHUFB010000007">
    <property type="protein sequence ID" value="MFD1811693.1"/>
    <property type="molecule type" value="Genomic_DNA"/>
</dbReference>
<evidence type="ECO:0000313" key="3">
    <source>
        <dbReference type="EMBL" id="MFD1811693.1"/>
    </source>
</evidence>
<reference evidence="4" key="1">
    <citation type="journal article" date="2019" name="Int. J. Syst. Evol. Microbiol.">
        <title>The Global Catalogue of Microorganisms (GCM) 10K type strain sequencing project: providing services to taxonomists for standard genome sequencing and annotation.</title>
        <authorList>
            <consortium name="The Broad Institute Genomics Platform"/>
            <consortium name="The Broad Institute Genome Sequencing Center for Infectious Disease"/>
            <person name="Wu L."/>
            <person name="Ma J."/>
        </authorList>
    </citation>
    <scope>NUCLEOTIDE SEQUENCE [LARGE SCALE GENOMIC DNA]</scope>
    <source>
        <strain evidence="4">DT72</strain>
    </source>
</reference>
<sequence length="282" mass="28939">MTGVLLAAEAAGLAYLVRVAGRAGMGDEAGLFLDRYRAASALDADGLHADAEALRSTAAVMRAHLLAQEQAVARLRGAWSGDAADAALATLTRHQAIARAECVAVLATARTLDDAGDLIREAALARTEFVGRTFGQRTEDTDPDWSPAVLAAHATACLAAMTDLIAAVEDVVEEARRAVEAAVAEMWQQAEPRQDPVPDERPAADSADHTDPEPVAPPAEPLVARDVPTGDGPGDVPATVGQVPGVGTRRARDAEPGNGPSHDTDTGAELAGAGTLAGTDPV</sequence>
<organism evidence="3 4">
    <name type="scientific">Rhodococcus gannanensis</name>
    <dbReference type="NCBI Taxonomy" id="1960308"/>
    <lineage>
        <taxon>Bacteria</taxon>
        <taxon>Bacillati</taxon>
        <taxon>Actinomycetota</taxon>
        <taxon>Actinomycetes</taxon>
        <taxon>Mycobacteriales</taxon>
        <taxon>Nocardiaceae</taxon>
        <taxon>Rhodococcus</taxon>
    </lineage>
</organism>
<protein>
    <submittedName>
        <fullName evidence="3">Uncharacterized protein</fullName>
    </submittedName>
</protein>
<dbReference type="Proteomes" id="UP001597286">
    <property type="component" value="Unassembled WGS sequence"/>
</dbReference>
<feature type="region of interest" description="Disordered" evidence="2">
    <location>
        <begin position="187"/>
        <end position="282"/>
    </location>
</feature>
<dbReference type="SUPFAM" id="SSF140453">
    <property type="entry name" value="EsxAB dimer-like"/>
    <property type="match status" value="1"/>
</dbReference>
<proteinExistence type="predicted"/>
<comment type="caution">
    <text evidence="3">The sequence shown here is derived from an EMBL/GenBank/DDBJ whole genome shotgun (WGS) entry which is preliminary data.</text>
</comment>
<feature type="compositionally biased region" description="Low complexity" evidence="2">
    <location>
        <begin position="267"/>
        <end position="282"/>
    </location>
</feature>
<name>A0ABW4P166_9NOCA</name>
<gene>
    <name evidence="3" type="ORF">ACFSJG_05660</name>
</gene>
<feature type="compositionally biased region" description="Basic and acidic residues" evidence="2">
    <location>
        <begin position="192"/>
        <end position="212"/>
    </location>
</feature>
<keyword evidence="4" id="KW-1185">Reference proteome</keyword>
<feature type="coiled-coil region" evidence="1">
    <location>
        <begin position="158"/>
        <end position="185"/>
    </location>
</feature>
<evidence type="ECO:0000256" key="1">
    <source>
        <dbReference type="SAM" id="Coils"/>
    </source>
</evidence>
<dbReference type="RefSeq" id="WP_378484220.1">
    <property type="nucleotide sequence ID" value="NZ_JBHUFB010000007.1"/>
</dbReference>
<accession>A0ABW4P166</accession>
<keyword evidence="1" id="KW-0175">Coiled coil</keyword>